<feature type="transmembrane region" description="Helical" evidence="9">
    <location>
        <begin position="322"/>
        <end position="341"/>
    </location>
</feature>
<feature type="transmembrane region" description="Helical" evidence="9">
    <location>
        <begin position="154"/>
        <end position="172"/>
    </location>
</feature>
<sequence length="453" mass="47886">MKMKKLTWKETIFVASMLFGMFFGAGNLIFPASMGQMSGNHIWMAAAGFLITGVGLPLLGVAALGLSRKEGLLELASGAGRKYGLFFTCALYLTIGPFFAIPRCASVSYTVGVERLLPGGGQTAALAVFSLLFFAAVLFFSLKPGQILTWIGKVLNPLFLVLLAVLVIRALLTPMGSIPEIEPSGTYVTAAFSTGLLEGYNTMDALAGLAFGILVVRAIRNLGVKEPGEVAKQTVRAGIFSSILMALIYVLVTVIGAQSRGLFAVSENGGEVLAKIAEHYFGPGGAVILAVTVTVACLKTAVGLITSCGETFVRIFPGGPSYRIWAAGFCVLSFAIANLGLNTIIDFSLPVLMFLYPLAIVLILLTLAGKLFGNDRTVLQWTIGFTAAASVLDLLRTLPQDIRTALHLDPFLAGAGRAVPLLRQGFGWALPALLGLAAGLLVHRWKSRKKPAA</sequence>
<keyword evidence="7 9" id="KW-1133">Transmembrane helix</keyword>
<dbReference type="Proteomes" id="UP000824169">
    <property type="component" value="Unassembled WGS sequence"/>
</dbReference>
<dbReference type="PANTHER" id="PTHR30588">
    <property type="entry name" value="BRANCHED-CHAIN AMINO ACID TRANSPORT SYSTEM 2 CARRIER PROTEIN"/>
    <property type="match status" value="1"/>
</dbReference>
<keyword evidence="3 9" id="KW-0813">Transport</keyword>
<feature type="transmembrane region" description="Helical" evidence="9">
    <location>
        <begin position="42"/>
        <end position="62"/>
    </location>
</feature>
<comment type="function">
    <text evidence="9">Component of the transport system for branched-chain amino acids.</text>
</comment>
<dbReference type="InterPro" id="IPR004685">
    <property type="entry name" value="Brnchd-chn_aa_trnsp_Livcs"/>
</dbReference>
<comment type="caution">
    <text evidence="10">The sequence shown here is derived from an EMBL/GenBank/DDBJ whole genome shotgun (WGS) entry which is preliminary data.</text>
</comment>
<feature type="transmembrane region" description="Helical" evidence="9">
    <location>
        <begin position="379"/>
        <end position="398"/>
    </location>
</feature>
<reference evidence="10" key="1">
    <citation type="submission" date="2020-10" db="EMBL/GenBank/DDBJ databases">
        <authorList>
            <person name="Gilroy R."/>
        </authorList>
    </citation>
    <scope>NUCLEOTIDE SEQUENCE</scope>
    <source>
        <strain evidence="10">CHK188-20938</strain>
    </source>
</reference>
<keyword evidence="5 9" id="KW-0812">Transmembrane</keyword>
<reference evidence="10" key="2">
    <citation type="journal article" date="2021" name="PeerJ">
        <title>Extensive microbial diversity within the chicken gut microbiome revealed by metagenomics and culture.</title>
        <authorList>
            <person name="Gilroy R."/>
            <person name="Ravi A."/>
            <person name="Getino M."/>
            <person name="Pursley I."/>
            <person name="Horton D.L."/>
            <person name="Alikhan N.F."/>
            <person name="Baker D."/>
            <person name="Gharbi K."/>
            <person name="Hall N."/>
            <person name="Watson M."/>
            <person name="Adriaenssens E.M."/>
            <person name="Foster-Nyarko E."/>
            <person name="Jarju S."/>
            <person name="Secka A."/>
            <person name="Antonio M."/>
            <person name="Oren A."/>
            <person name="Chaudhuri R.R."/>
            <person name="La Ragione R."/>
            <person name="Hildebrand F."/>
            <person name="Pallen M.J."/>
        </authorList>
    </citation>
    <scope>NUCLEOTIDE SEQUENCE</scope>
    <source>
        <strain evidence="10">CHK188-20938</strain>
    </source>
</reference>
<evidence type="ECO:0000256" key="2">
    <source>
        <dbReference type="ARBA" id="ARBA00008540"/>
    </source>
</evidence>
<protein>
    <recommendedName>
        <fullName evidence="9">Branched-chain amino acid transport system carrier protein</fullName>
    </recommendedName>
</protein>
<dbReference type="GO" id="GO:0015820">
    <property type="term" value="P:L-leucine transport"/>
    <property type="evidence" value="ECO:0007669"/>
    <property type="project" value="TreeGrafter"/>
</dbReference>
<dbReference type="AlphaFoldDB" id="A0A9D1T9R9"/>
<dbReference type="GO" id="GO:0005886">
    <property type="term" value="C:plasma membrane"/>
    <property type="evidence" value="ECO:0007669"/>
    <property type="project" value="UniProtKB-SubCell"/>
</dbReference>
<evidence type="ECO:0000313" key="10">
    <source>
        <dbReference type="EMBL" id="HIV24283.1"/>
    </source>
</evidence>
<dbReference type="GO" id="GO:0015818">
    <property type="term" value="P:isoleucine transport"/>
    <property type="evidence" value="ECO:0007669"/>
    <property type="project" value="TreeGrafter"/>
</dbReference>
<dbReference type="NCBIfam" id="TIGR00796">
    <property type="entry name" value="livcs"/>
    <property type="match status" value="1"/>
</dbReference>
<dbReference type="PANTHER" id="PTHR30588:SF0">
    <property type="entry name" value="BRANCHED-CHAIN AMINO ACID PERMEASE BRNQ"/>
    <property type="match status" value="1"/>
</dbReference>
<dbReference type="GO" id="GO:0015188">
    <property type="term" value="F:L-isoleucine transmembrane transporter activity"/>
    <property type="evidence" value="ECO:0007669"/>
    <property type="project" value="TreeGrafter"/>
</dbReference>
<name>A0A9D1T9R9_9FIRM</name>
<dbReference type="GO" id="GO:0005304">
    <property type="term" value="F:L-valine transmembrane transporter activity"/>
    <property type="evidence" value="ECO:0007669"/>
    <property type="project" value="TreeGrafter"/>
</dbReference>
<feature type="transmembrane region" description="Helical" evidence="9">
    <location>
        <begin position="121"/>
        <end position="142"/>
    </location>
</feature>
<feature type="transmembrane region" description="Helical" evidence="9">
    <location>
        <begin position="235"/>
        <end position="259"/>
    </location>
</feature>
<comment type="similarity">
    <text evidence="2 9">Belongs to the branched chain amino acid transporter family.</text>
</comment>
<organism evidence="10 11">
    <name type="scientific">Candidatus Scatomonas pullistercoris</name>
    <dbReference type="NCBI Taxonomy" id="2840920"/>
    <lineage>
        <taxon>Bacteria</taxon>
        <taxon>Bacillati</taxon>
        <taxon>Bacillota</taxon>
        <taxon>Clostridia</taxon>
        <taxon>Lachnospirales</taxon>
        <taxon>Lachnospiraceae</taxon>
        <taxon>Lachnospiraceae incertae sedis</taxon>
        <taxon>Candidatus Scatomonas</taxon>
    </lineage>
</organism>
<dbReference type="EMBL" id="DVOO01000003">
    <property type="protein sequence ID" value="HIV24283.1"/>
    <property type="molecule type" value="Genomic_DNA"/>
</dbReference>
<dbReference type="Pfam" id="PF05525">
    <property type="entry name" value="Branch_AA_trans"/>
    <property type="match status" value="1"/>
</dbReference>
<feature type="transmembrane region" description="Helical" evidence="9">
    <location>
        <begin position="205"/>
        <end position="223"/>
    </location>
</feature>
<evidence type="ECO:0000313" key="11">
    <source>
        <dbReference type="Proteomes" id="UP000824169"/>
    </source>
</evidence>
<evidence type="ECO:0000256" key="3">
    <source>
        <dbReference type="ARBA" id="ARBA00022448"/>
    </source>
</evidence>
<keyword evidence="8 9" id="KW-0472">Membrane</keyword>
<feature type="transmembrane region" description="Helical" evidence="9">
    <location>
        <begin position="83"/>
        <end position="101"/>
    </location>
</feature>
<evidence type="ECO:0000256" key="6">
    <source>
        <dbReference type="ARBA" id="ARBA00022970"/>
    </source>
</evidence>
<evidence type="ECO:0000256" key="4">
    <source>
        <dbReference type="ARBA" id="ARBA00022475"/>
    </source>
</evidence>
<evidence type="ECO:0000256" key="5">
    <source>
        <dbReference type="ARBA" id="ARBA00022692"/>
    </source>
</evidence>
<feature type="transmembrane region" description="Helical" evidence="9">
    <location>
        <begin position="12"/>
        <end position="30"/>
    </location>
</feature>
<evidence type="ECO:0000256" key="8">
    <source>
        <dbReference type="ARBA" id="ARBA00023136"/>
    </source>
</evidence>
<dbReference type="Gene3D" id="1.20.1740.10">
    <property type="entry name" value="Amino acid/polyamine transporter I"/>
    <property type="match status" value="1"/>
</dbReference>
<feature type="transmembrane region" description="Helical" evidence="9">
    <location>
        <begin position="347"/>
        <end position="367"/>
    </location>
</feature>
<proteinExistence type="inferred from homology"/>
<evidence type="ECO:0000256" key="9">
    <source>
        <dbReference type="RuleBase" id="RU362122"/>
    </source>
</evidence>
<evidence type="ECO:0000256" key="7">
    <source>
        <dbReference type="ARBA" id="ARBA00022989"/>
    </source>
</evidence>
<gene>
    <name evidence="10" type="primary">brnQ</name>
    <name evidence="10" type="ORF">IAB71_00610</name>
</gene>
<evidence type="ECO:0000256" key="1">
    <source>
        <dbReference type="ARBA" id="ARBA00004651"/>
    </source>
</evidence>
<keyword evidence="6 9" id="KW-0029">Amino-acid transport</keyword>
<feature type="transmembrane region" description="Helical" evidence="9">
    <location>
        <begin position="425"/>
        <end position="442"/>
    </location>
</feature>
<keyword evidence="4" id="KW-1003">Cell membrane</keyword>
<comment type="subcellular location">
    <subcellularLocation>
        <location evidence="1 9">Cell membrane</location>
        <topology evidence="1 9">Multi-pass membrane protein</topology>
    </subcellularLocation>
</comment>
<feature type="transmembrane region" description="Helical" evidence="9">
    <location>
        <begin position="279"/>
        <end position="302"/>
    </location>
</feature>
<accession>A0A9D1T9R9</accession>
<dbReference type="GO" id="GO:0015190">
    <property type="term" value="F:L-leucine transmembrane transporter activity"/>
    <property type="evidence" value="ECO:0007669"/>
    <property type="project" value="TreeGrafter"/>
</dbReference>